<dbReference type="SUPFAM" id="SSF101478">
    <property type="entry name" value="ADP-ribosylglycohydrolase"/>
    <property type="match status" value="1"/>
</dbReference>
<dbReference type="AlphaFoldDB" id="A0A8S2HMD0"/>
<dbReference type="InterPro" id="IPR050792">
    <property type="entry name" value="ADP-ribosylglycohydrolase"/>
</dbReference>
<feature type="binding site" evidence="1">
    <location>
        <position position="420"/>
    </location>
    <ligand>
        <name>Mg(2+)</name>
        <dbReference type="ChEBI" id="CHEBI:18420"/>
        <label>1</label>
    </ligand>
</feature>
<evidence type="ECO:0000256" key="2">
    <source>
        <dbReference type="SAM" id="MobiDB-lite"/>
    </source>
</evidence>
<feature type="binding site" evidence="1">
    <location>
        <position position="421"/>
    </location>
    <ligand>
        <name>Mg(2+)</name>
        <dbReference type="ChEBI" id="CHEBI:18420"/>
        <label>1</label>
    </ligand>
</feature>
<feature type="binding site" evidence="1">
    <location>
        <position position="666"/>
    </location>
    <ligand>
        <name>Mg(2+)</name>
        <dbReference type="ChEBI" id="CHEBI:18420"/>
        <label>1</label>
    </ligand>
</feature>
<feature type="compositionally biased region" description="Low complexity" evidence="2">
    <location>
        <begin position="294"/>
        <end position="306"/>
    </location>
</feature>
<dbReference type="Pfam" id="PF03747">
    <property type="entry name" value="ADP_ribosyl_GH"/>
    <property type="match status" value="1"/>
</dbReference>
<protein>
    <recommendedName>
        <fullName evidence="6">ADP-ribosylglycohydrolase</fullName>
    </recommendedName>
</protein>
<feature type="compositionally biased region" description="Basic residues" evidence="2">
    <location>
        <begin position="33"/>
        <end position="45"/>
    </location>
</feature>
<feature type="region of interest" description="Disordered" evidence="2">
    <location>
        <begin position="264"/>
        <end position="346"/>
    </location>
</feature>
<dbReference type="EMBL" id="CAJNOK010002867">
    <property type="protein sequence ID" value="CAF0878156.1"/>
    <property type="molecule type" value="Genomic_DNA"/>
</dbReference>
<feature type="compositionally biased region" description="Basic residues" evidence="2">
    <location>
        <begin position="85"/>
        <end position="97"/>
    </location>
</feature>
<feature type="binding site" evidence="1">
    <location>
        <position position="419"/>
    </location>
    <ligand>
        <name>Mg(2+)</name>
        <dbReference type="ChEBI" id="CHEBI:18420"/>
        <label>1</label>
    </ligand>
</feature>
<dbReference type="GO" id="GO:0046872">
    <property type="term" value="F:metal ion binding"/>
    <property type="evidence" value="ECO:0007669"/>
    <property type="project" value="UniProtKB-KW"/>
</dbReference>
<dbReference type="Proteomes" id="UP000677228">
    <property type="component" value="Unassembled WGS sequence"/>
</dbReference>
<sequence>MNNISPAKQVTSNDIRGDDDYQVNTIHDAAQHKTAKYSHSPKVHRRSELHESGIVHQENTYPTRDDTRGDDDHQANTIHDAAQHKTAKYSHSPKVHRRSELHESGIVHQENTYPTRDDTRGDDDLQANTIHDAAQHKTAKYSHSPKLHHRSEPHESGMVYHKNAHYDTHGDDHYHSHIHDMVQHKTVKSTSSPKLHPRIETTHDTGLVYQESTHPTNNDYSYKTLTEDIQYKHDDKKHHKSSADHEINVATSSAYSGSVFHLQVPESPTRPESPNKKSKHQRHSRNASPATPQRSRSSSAKSRQSSPNPLEPFSPDSPQSDSQSTNRTHKKDKVWLNPQYDPSSNKIIQPDKIKFNLPPRHKNPDDNAFDRIAGSMLGMAIGDALGAHVEFRPHSFLQQYPVEQLLGGGTWGLNAGQWTDDTSMALCLAISLIVKRNHDAYDQMVRYKWWWKNGYMSSTGHCFDIGDATKESLQKFMDKQKTFGKVHEKSEEQMDLLSDEDSKLFESEQSTLCSDEGVAGNGALMRLAPIPLFFYRSPYYAIRYAGESALLTHGDVRAKHACRYYAALIVGALRGFKKDDLLAEQFYHDRQNEGWFGEGADAVLHQDIQKIADGSFKREGGYADGIRGTGYIVSSLEAALWAFWSDDNSFEKGALLAVNLGDDTDTTASIYGQLAGAYYKFNELPQKWLDKIHAKDFIICLTECPLSHNIPQFREKL</sequence>
<comment type="caution">
    <text evidence="4">The sequence shown here is derived from an EMBL/GenBank/DDBJ whole genome shotgun (WGS) entry which is preliminary data.</text>
</comment>
<dbReference type="Proteomes" id="UP000682733">
    <property type="component" value="Unassembled WGS sequence"/>
</dbReference>
<feature type="binding site" evidence="1">
    <location>
        <position position="663"/>
    </location>
    <ligand>
        <name>Mg(2+)</name>
        <dbReference type="ChEBI" id="CHEBI:18420"/>
        <label>1</label>
    </ligand>
</feature>
<evidence type="ECO:0000313" key="4">
    <source>
        <dbReference type="EMBL" id="CAF3662252.1"/>
    </source>
</evidence>
<evidence type="ECO:0000313" key="3">
    <source>
        <dbReference type="EMBL" id="CAF0878156.1"/>
    </source>
</evidence>
<dbReference type="EMBL" id="CAJOBA010002868">
    <property type="protein sequence ID" value="CAF3662252.1"/>
    <property type="molecule type" value="Genomic_DNA"/>
</dbReference>
<dbReference type="InterPro" id="IPR036705">
    <property type="entry name" value="Ribosyl_crysJ1_sf"/>
</dbReference>
<evidence type="ECO:0000313" key="5">
    <source>
        <dbReference type="Proteomes" id="UP000682733"/>
    </source>
</evidence>
<dbReference type="InterPro" id="IPR005502">
    <property type="entry name" value="Ribosyl_crysJ1"/>
</dbReference>
<proteinExistence type="predicted"/>
<keyword evidence="1" id="KW-0479">Metal-binding</keyword>
<feature type="compositionally biased region" description="Basic and acidic residues" evidence="2">
    <location>
        <begin position="63"/>
        <end position="74"/>
    </location>
</feature>
<feature type="compositionally biased region" description="Polar residues" evidence="2">
    <location>
        <begin position="1"/>
        <end position="14"/>
    </location>
</feature>
<feature type="compositionally biased region" description="Low complexity" evidence="2">
    <location>
        <begin position="314"/>
        <end position="324"/>
    </location>
</feature>
<name>A0A8S2HMD0_9BILA</name>
<keyword evidence="1" id="KW-0460">Magnesium</keyword>
<reference evidence="4" key="1">
    <citation type="submission" date="2021-02" db="EMBL/GenBank/DDBJ databases">
        <authorList>
            <person name="Nowell W R."/>
        </authorList>
    </citation>
    <scope>NUCLEOTIDE SEQUENCE</scope>
</reference>
<comment type="cofactor">
    <cofactor evidence="1">
        <name>Mg(2+)</name>
        <dbReference type="ChEBI" id="CHEBI:18420"/>
    </cofactor>
    <text evidence="1">Binds 2 magnesium ions per subunit.</text>
</comment>
<accession>A0A8S2HMD0</accession>
<organism evidence="4 5">
    <name type="scientific">Didymodactylos carnosus</name>
    <dbReference type="NCBI Taxonomy" id="1234261"/>
    <lineage>
        <taxon>Eukaryota</taxon>
        <taxon>Metazoa</taxon>
        <taxon>Spiralia</taxon>
        <taxon>Gnathifera</taxon>
        <taxon>Rotifera</taxon>
        <taxon>Eurotatoria</taxon>
        <taxon>Bdelloidea</taxon>
        <taxon>Philodinida</taxon>
        <taxon>Philodinidae</taxon>
        <taxon>Didymodactylos</taxon>
    </lineage>
</organism>
<evidence type="ECO:0008006" key="6">
    <source>
        <dbReference type="Google" id="ProtNLM"/>
    </source>
</evidence>
<feature type="region of interest" description="Disordered" evidence="2">
    <location>
        <begin position="1"/>
        <end position="125"/>
    </location>
</feature>
<gene>
    <name evidence="3" type="ORF">OVA965_LOCUS8478</name>
    <name evidence="4" type="ORF">TMI583_LOCUS8474</name>
</gene>
<dbReference type="PANTHER" id="PTHR16222">
    <property type="entry name" value="ADP-RIBOSYLGLYCOHYDROLASE"/>
    <property type="match status" value="1"/>
</dbReference>
<feature type="compositionally biased region" description="Basic residues" evidence="2">
    <location>
        <begin position="276"/>
        <end position="285"/>
    </location>
</feature>
<dbReference type="PANTHER" id="PTHR16222:SF12">
    <property type="entry name" value="ADP-RIBOSYLGLYCOHYDROLASE-RELATED"/>
    <property type="match status" value="1"/>
</dbReference>
<evidence type="ECO:0000256" key="1">
    <source>
        <dbReference type="PIRSR" id="PIRSR605502-1"/>
    </source>
</evidence>
<dbReference type="Gene3D" id="1.10.4080.10">
    <property type="entry name" value="ADP-ribosylation/Crystallin J1"/>
    <property type="match status" value="1"/>
</dbReference>
<feature type="binding site" evidence="1">
    <location>
        <position position="665"/>
    </location>
    <ligand>
        <name>Mg(2+)</name>
        <dbReference type="ChEBI" id="CHEBI:18420"/>
        <label>1</label>
    </ligand>
</feature>